<dbReference type="RefSeq" id="XP_035675599.1">
    <property type="nucleotide sequence ID" value="XM_035819706.1"/>
</dbReference>
<accession>A0A9J7L5J1</accession>
<dbReference type="InterPro" id="IPR009667">
    <property type="entry name" value="DUF1258"/>
</dbReference>
<dbReference type="AlphaFoldDB" id="A0A9J7L5J1"/>
<evidence type="ECO:0000256" key="1">
    <source>
        <dbReference type="SAM" id="MobiDB-lite"/>
    </source>
</evidence>
<keyword evidence="2" id="KW-1185">Reference proteome</keyword>
<dbReference type="Proteomes" id="UP000001554">
    <property type="component" value="Chromosome 5"/>
</dbReference>
<dbReference type="Pfam" id="PF06869">
    <property type="entry name" value="DUF1258"/>
    <property type="match status" value="1"/>
</dbReference>
<sequence>MIRNSRRKGRQTYEDIVDGRQYQKIKQLQDTKNMSLLMNTDGVRIFKSSNFGIWPIYFTVNELPYHERTKRENLIFAGVWFGISKPKMVAFMEPFARALRNLQKGVMVHPPDEPCFTTKVYLIGCTADLQAKALVMNMKQHNGNFGCPKCKQKGTHSGSKHQWPFQAADPKGPRRTHEETKSHAAAALDANKDVFGIRGPASWLTVVPHFDIIEGMAVDYMHGALLGVTKRLLLYWMSETTENKKQRWYCGHAKSEIDAMLEDIKPPMEVHRRPRSITGQLQHWKASEFRAWLLYYSLPIMIHFLPTDFYEHYTLFVTAIHILLQQSITTDDLDKAEDLLLQFVAQFEVLYGVKEVVCNVHSLVHYADNVRELGPLWAHSCFYFEDLNGQLRHLVHGTNGIVDQLMRAVSIVQKFPEVTRDCFQPGTPAQDYFAKVWKQASPEEKSNYQKIADRCFAVGNLKKDKKDQSGLLKMTHYEAIMQATQQPVLGDLFTYDRMLMKGNMYHSQAYKRVYRHNSYTVMFGEERKVGEVLCYVQHNSKSCSCVDKCECPQRARHYAIINVFQAVPAGENLNDITLQSVPHVNKYTLSNMFEAVALNTLIAKVVPVALDGFIYAAELPNFYEKE</sequence>
<organism evidence="2 3">
    <name type="scientific">Branchiostoma floridae</name>
    <name type="common">Florida lancelet</name>
    <name type="synonym">Amphioxus</name>
    <dbReference type="NCBI Taxonomy" id="7739"/>
    <lineage>
        <taxon>Eukaryota</taxon>
        <taxon>Metazoa</taxon>
        <taxon>Chordata</taxon>
        <taxon>Cephalochordata</taxon>
        <taxon>Leptocardii</taxon>
        <taxon>Amphioxiformes</taxon>
        <taxon>Branchiostomatidae</taxon>
        <taxon>Branchiostoma</taxon>
    </lineage>
</organism>
<dbReference type="GeneID" id="118415252"/>
<dbReference type="RefSeq" id="XP_035675600.1">
    <property type="nucleotide sequence ID" value="XM_035819707.1"/>
</dbReference>
<evidence type="ECO:0000313" key="2">
    <source>
        <dbReference type="Proteomes" id="UP000001554"/>
    </source>
</evidence>
<proteinExistence type="predicted"/>
<name>A0A9J7L5J1_BRAFL</name>
<evidence type="ECO:0000313" key="3">
    <source>
        <dbReference type="RefSeq" id="XP_035675599.1"/>
    </source>
</evidence>
<evidence type="ECO:0000313" key="4">
    <source>
        <dbReference type="RefSeq" id="XP_035675600.1"/>
    </source>
</evidence>
<protein>
    <submittedName>
        <fullName evidence="3 4">Uncharacterized protein LOC118415252 isoform X2</fullName>
    </submittedName>
</protein>
<reference evidence="3 4" key="2">
    <citation type="submission" date="2025-04" db="UniProtKB">
        <authorList>
            <consortium name="RefSeq"/>
        </authorList>
    </citation>
    <scope>IDENTIFICATION</scope>
    <source>
        <strain evidence="3 4">S238N-H82</strain>
        <tissue evidence="3 4">Testes</tissue>
    </source>
</reference>
<dbReference type="PANTHER" id="PTHR46579">
    <property type="entry name" value="F5/8 TYPE C DOMAIN-CONTAINING PROTEIN-RELATED"/>
    <property type="match status" value="1"/>
</dbReference>
<gene>
    <name evidence="3 4" type="primary">LOC118415252</name>
</gene>
<feature type="region of interest" description="Disordered" evidence="1">
    <location>
        <begin position="156"/>
        <end position="179"/>
    </location>
</feature>
<dbReference type="PANTHER" id="PTHR46579:SF1">
    <property type="entry name" value="F5_8 TYPE C DOMAIN-CONTAINING PROTEIN"/>
    <property type="match status" value="1"/>
</dbReference>
<reference evidence="2" key="1">
    <citation type="journal article" date="2020" name="Nat. Ecol. Evol.">
        <title>Deeply conserved synteny resolves early events in vertebrate evolution.</title>
        <authorList>
            <person name="Simakov O."/>
            <person name="Marletaz F."/>
            <person name="Yue J.X."/>
            <person name="O'Connell B."/>
            <person name="Jenkins J."/>
            <person name="Brandt A."/>
            <person name="Calef R."/>
            <person name="Tung C.H."/>
            <person name="Huang T.K."/>
            <person name="Schmutz J."/>
            <person name="Satoh N."/>
            <person name="Yu J.K."/>
            <person name="Putnam N.H."/>
            <person name="Green R.E."/>
            <person name="Rokhsar D.S."/>
        </authorList>
    </citation>
    <scope>NUCLEOTIDE SEQUENCE [LARGE SCALE GENOMIC DNA]</scope>
    <source>
        <strain evidence="2">S238N-H82</strain>
    </source>
</reference>